<gene>
    <name evidence="2" type="ORF">SAMN02745207_02762</name>
</gene>
<dbReference type="SUPFAM" id="SSF51726">
    <property type="entry name" value="UROD/MetE-like"/>
    <property type="match status" value="1"/>
</dbReference>
<evidence type="ECO:0000259" key="1">
    <source>
        <dbReference type="Pfam" id="PF01208"/>
    </source>
</evidence>
<dbReference type="STRING" id="1121316.SAMN02745207_02762"/>
<reference evidence="2 3" key="1">
    <citation type="submission" date="2016-11" db="EMBL/GenBank/DDBJ databases">
        <authorList>
            <person name="Jaros S."/>
            <person name="Januszkiewicz K."/>
            <person name="Wedrychowicz H."/>
        </authorList>
    </citation>
    <scope>NUCLEOTIDE SEQUENCE [LARGE SCALE GENOMIC DNA]</scope>
    <source>
        <strain evidence="2 3">DSM 8605</strain>
    </source>
</reference>
<proteinExistence type="predicted"/>
<evidence type="ECO:0000313" key="3">
    <source>
        <dbReference type="Proteomes" id="UP000184447"/>
    </source>
</evidence>
<sequence>MNSRERILTALNGKIPDRVPFFDYVDDEMEVKLMGKTDYTELDIAELMEFDAIRCKNFFPPFFIEDNKGTQSHGDGIIKIRDDLRKVKLPKLDDNFFEYPKKFIDKYGKLDYALYYRSRMGVSGVLNSMGLEGFSYAMMDDIKTVELLLEMYTEWVSELLDKTKHMGFDFVMFSDDMAYTTGPMFSPQVFKELFLPRLKKVTEHITTPWVFHSDGKLDLLMDDLLSLGMNGINPLEPESMDIEKVKKEIGHKLCLIGNISVDTLTRGTVEEVEAQVKKRIETIGKGGGYIVSSSNSIASYCNTKNVIAFKDAVVKYRNCYNK</sequence>
<dbReference type="Gene3D" id="3.20.20.210">
    <property type="match status" value="1"/>
</dbReference>
<dbReference type="GO" id="GO:0004853">
    <property type="term" value="F:uroporphyrinogen decarboxylase activity"/>
    <property type="evidence" value="ECO:0007669"/>
    <property type="project" value="InterPro"/>
</dbReference>
<dbReference type="PANTHER" id="PTHR47099:SF1">
    <property type="entry name" value="METHYLCOBAMIDE:COM METHYLTRANSFERASE MTBA"/>
    <property type="match status" value="1"/>
</dbReference>
<dbReference type="Pfam" id="PF01208">
    <property type="entry name" value="URO-D"/>
    <property type="match status" value="1"/>
</dbReference>
<dbReference type="InterPro" id="IPR052024">
    <property type="entry name" value="Methanogen_methyltrans"/>
</dbReference>
<dbReference type="AlphaFoldDB" id="A0A1M5WAD2"/>
<name>A0A1M5WAD2_9CLOT</name>
<evidence type="ECO:0000313" key="2">
    <source>
        <dbReference type="EMBL" id="SHH84427.1"/>
    </source>
</evidence>
<dbReference type="Proteomes" id="UP000184447">
    <property type="component" value="Unassembled WGS sequence"/>
</dbReference>
<feature type="domain" description="Uroporphyrinogen decarboxylase (URO-D)" evidence="1">
    <location>
        <begin position="129"/>
        <end position="315"/>
    </location>
</feature>
<keyword evidence="3" id="KW-1185">Reference proteome</keyword>
<accession>A0A1M5WAD2</accession>
<dbReference type="RefSeq" id="WP_073339007.1">
    <property type="nucleotide sequence ID" value="NZ_FQXM01000016.1"/>
</dbReference>
<dbReference type="OrthoDB" id="1914371at2"/>
<dbReference type="InterPro" id="IPR000257">
    <property type="entry name" value="Uroporphyrinogen_deCOase"/>
</dbReference>
<dbReference type="EMBL" id="FQXM01000016">
    <property type="protein sequence ID" value="SHH84427.1"/>
    <property type="molecule type" value="Genomic_DNA"/>
</dbReference>
<organism evidence="2 3">
    <name type="scientific">Clostridium grantii DSM 8605</name>
    <dbReference type="NCBI Taxonomy" id="1121316"/>
    <lineage>
        <taxon>Bacteria</taxon>
        <taxon>Bacillati</taxon>
        <taxon>Bacillota</taxon>
        <taxon>Clostridia</taxon>
        <taxon>Eubacteriales</taxon>
        <taxon>Clostridiaceae</taxon>
        <taxon>Clostridium</taxon>
    </lineage>
</organism>
<dbReference type="InterPro" id="IPR038071">
    <property type="entry name" value="UROD/MetE-like_sf"/>
</dbReference>
<dbReference type="GO" id="GO:0006779">
    <property type="term" value="P:porphyrin-containing compound biosynthetic process"/>
    <property type="evidence" value="ECO:0007669"/>
    <property type="project" value="InterPro"/>
</dbReference>
<dbReference type="PANTHER" id="PTHR47099">
    <property type="entry name" value="METHYLCOBAMIDE:COM METHYLTRANSFERASE MTBA"/>
    <property type="match status" value="1"/>
</dbReference>
<protein>
    <submittedName>
        <fullName evidence="2">Uroporphyrinogen decarboxylase</fullName>
    </submittedName>
</protein>